<dbReference type="EMBL" id="NHYD01003058">
    <property type="protein sequence ID" value="PPQ83036.1"/>
    <property type="molecule type" value="Genomic_DNA"/>
</dbReference>
<comment type="caution">
    <text evidence="1">The sequence shown here is derived from an EMBL/GenBank/DDBJ whole genome shotgun (WGS) entry which is preliminary data.</text>
</comment>
<evidence type="ECO:0000313" key="2">
    <source>
        <dbReference type="Proteomes" id="UP000283269"/>
    </source>
</evidence>
<dbReference type="Gene3D" id="2.60.120.620">
    <property type="entry name" value="q2cbj1_9rhob like domain"/>
    <property type="match status" value="1"/>
</dbReference>
<name>A0A409WX44_PSICY</name>
<organism evidence="1 2">
    <name type="scientific">Psilocybe cyanescens</name>
    <dbReference type="NCBI Taxonomy" id="93625"/>
    <lineage>
        <taxon>Eukaryota</taxon>
        <taxon>Fungi</taxon>
        <taxon>Dikarya</taxon>
        <taxon>Basidiomycota</taxon>
        <taxon>Agaricomycotina</taxon>
        <taxon>Agaricomycetes</taxon>
        <taxon>Agaricomycetidae</taxon>
        <taxon>Agaricales</taxon>
        <taxon>Agaricineae</taxon>
        <taxon>Strophariaceae</taxon>
        <taxon>Psilocybe</taxon>
    </lineage>
</organism>
<dbReference type="InParanoid" id="A0A409WX44"/>
<dbReference type="OrthoDB" id="27483at2759"/>
<dbReference type="PANTHER" id="PTHR33099">
    <property type="entry name" value="FE2OG DIOXYGENASE DOMAIN-CONTAINING PROTEIN"/>
    <property type="match status" value="1"/>
</dbReference>
<feature type="non-terminal residue" evidence="1">
    <location>
        <position position="1"/>
    </location>
</feature>
<keyword evidence="2" id="KW-1185">Reference proteome</keyword>
<accession>A0A409WX44</accession>
<dbReference type="PANTHER" id="PTHR33099:SF7">
    <property type="entry name" value="MYND-TYPE DOMAIN-CONTAINING PROTEIN"/>
    <property type="match status" value="1"/>
</dbReference>
<proteinExistence type="predicted"/>
<evidence type="ECO:0000313" key="1">
    <source>
        <dbReference type="EMBL" id="PPQ83036.1"/>
    </source>
</evidence>
<sequence>DLSCFPDATVHEGGSLIVRHDGHEQVFDTALAVKSKNAPQAAFVAFYSDVVHEVALVTSGYRVTLTYNLYLSKPPISPTKHLKMSNDYIEQLRNSLSALLSDSQFLPTGGLLGFGLSHRYPVNPSTTVLAELAKRLKGSDADTIHICKALSIDVSLKALYTSEWGVEKGACLLDRFVDPGDDEIEDDIAEYLHSTFGGIMINGDTEDLTPIIWIKPLAKSNEFSSPYIGYGNEATKKYVYGHVCLVATIANAAERNPSRVVQG</sequence>
<dbReference type="Proteomes" id="UP000283269">
    <property type="component" value="Unassembled WGS sequence"/>
</dbReference>
<gene>
    <name evidence="1" type="ORF">CVT25_005278</name>
</gene>
<protein>
    <recommendedName>
        <fullName evidence="3">Prolyl 4-hydroxylase alpha subunit Fe(2+) 2OG dioxygenase domain-containing protein</fullName>
    </recommendedName>
</protein>
<reference evidence="1 2" key="1">
    <citation type="journal article" date="2018" name="Evol. Lett.">
        <title>Horizontal gene cluster transfer increased hallucinogenic mushroom diversity.</title>
        <authorList>
            <person name="Reynolds H.T."/>
            <person name="Vijayakumar V."/>
            <person name="Gluck-Thaler E."/>
            <person name="Korotkin H.B."/>
            <person name="Matheny P.B."/>
            <person name="Slot J.C."/>
        </authorList>
    </citation>
    <scope>NUCLEOTIDE SEQUENCE [LARGE SCALE GENOMIC DNA]</scope>
    <source>
        <strain evidence="1 2">2631</strain>
    </source>
</reference>
<evidence type="ECO:0008006" key="3">
    <source>
        <dbReference type="Google" id="ProtNLM"/>
    </source>
</evidence>
<dbReference type="AlphaFoldDB" id="A0A409WX44"/>